<dbReference type="SUPFAM" id="SSF64484">
    <property type="entry name" value="beta and beta-prime subunits of DNA dependent RNA-polymerase"/>
    <property type="match status" value="1"/>
</dbReference>
<reference evidence="1 2" key="2">
    <citation type="submission" date="2016-08" db="EMBL/GenBank/DDBJ databases">
        <title>Pervasive Adenine N6-methylation of Active Genes in Fungi.</title>
        <authorList>
            <consortium name="DOE Joint Genome Institute"/>
            <person name="Mondo S.J."/>
            <person name="Dannebaum R.O."/>
            <person name="Kuo R.C."/>
            <person name="Labutti K."/>
            <person name="Haridas S."/>
            <person name="Kuo A."/>
            <person name="Salamov A."/>
            <person name="Ahrendt S.R."/>
            <person name="Lipzen A."/>
            <person name="Sullivan W."/>
            <person name="Andreopoulos W.B."/>
            <person name="Clum A."/>
            <person name="Lindquist E."/>
            <person name="Daum C."/>
            <person name="Ramamoorthy G.K."/>
            <person name="Gryganskyi A."/>
            <person name="Culley D."/>
            <person name="Magnuson J.K."/>
            <person name="James T.Y."/>
            <person name="O'Malley M.A."/>
            <person name="Stajich J.E."/>
            <person name="Spatafora J.W."/>
            <person name="Visel A."/>
            <person name="Grigoriev I.V."/>
        </authorList>
    </citation>
    <scope>NUCLEOTIDE SEQUENCE [LARGE SCALE GENOMIC DNA]</scope>
    <source>
        <strain evidence="1 2">S4</strain>
    </source>
</reference>
<sequence length="278" mass="32392">MDSQYIGIKTAQLIGEPITQHTLSFFHNLNDKGNDVSVLDRIIHNNKENKIIIYPKVNLSLNNMYILANKIRCITLNKIIDHIDKTTLYFNPAAIYFYKVELEKVLINLRRYWKLNNNIIYTWGAKVDIVNNSITLIPSNTYINEHKIKIKKFIPNSFKIINQSDNNIVVHSNDSEYFTLIKDLESINVNVNIINNNLVIETNDPTISFSLDIDSKIHVSGIEDVNEIDVLFDRLICYSDYLNEILNIPGVDRYKTNYYNPSCRELELVAKLDEKRYE</sequence>
<protein>
    <recommendedName>
        <fullName evidence="3">DNA-directed RNA polymerase</fullName>
    </recommendedName>
</protein>
<dbReference type="EMBL" id="MCFG01000494">
    <property type="protein sequence ID" value="ORX64842.1"/>
    <property type="molecule type" value="Genomic_DNA"/>
</dbReference>
<accession>A0A1Y1VU80</accession>
<organism evidence="1 2">
    <name type="scientific">Anaeromyces robustus</name>
    <dbReference type="NCBI Taxonomy" id="1754192"/>
    <lineage>
        <taxon>Eukaryota</taxon>
        <taxon>Fungi</taxon>
        <taxon>Fungi incertae sedis</taxon>
        <taxon>Chytridiomycota</taxon>
        <taxon>Chytridiomycota incertae sedis</taxon>
        <taxon>Neocallimastigomycetes</taxon>
        <taxon>Neocallimastigales</taxon>
        <taxon>Neocallimastigaceae</taxon>
        <taxon>Anaeromyces</taxon>
    </lineage>
</organism>
<gene>
    <name evidence="1" type="ORF">BCR32DRAFT_306465</name>
</gene>
<reference evidence="1 2" key="1">
    <citation type="submission" date="2016-08" db="EMBL/GenBank/DDBJ databases">
        <title>A Parts List for Fungal Cellulosomes Revealed by Comparative Genomics.</title>
        <authorList>
            <consortium name="DOE Joint Genome Institute"/>
            <person name="Haitjema C.H."/>
            <person name="Gilmore S.P."/>
            <person name="Henske J.K."/>
            <person name="Solomon K.V."/>
            <person name="De Groot R."/>
            <person name="Kuo A."/>
            <person name="Mondo S.J."/>
            <person name="Salamov A.A."/>
            <person name="Labutti K."/>
            <person name="Zhao Z."/>
            <person name="Chiniquy J."/>
            <person name="Barry K."/>
            <person name="Brewer H.M."/>
            <person name="Purvine S.O."/>
            <person name="Wright A.T."/>
            <person name="Boxma B."/>
            <person name="Van Alen T."/>
            <person name="Hackstein J.H."/>
            <person name="Baker S.E."/>
            <person name="Grigoriev I.V."/>
            <person name="O'Malley M.A."/>
        </authorList>
    </citation>
    <scope>NUCLEOTIDE SEQUENCE [LARGE SCALE GENOMIC DNA]</scope>
    <source>
        <strain evidence="1 2">S4</strain>
    </source>
</reference>
<feature type="non-terminal residue" evidence="1">
    <location>
        <position position="1"/>
    </location>
</feature>
<name>A0A1Y1VU80_9FUNG</name>
<proteinExistence type="predicted"/>
<keyword evidence="2" id="KW-1185">Reference proteome</keyword>
<evidence type="ECO:0000313" key="2">
    <source>
        <dbReference type="Proteomes" id="UP000193944"/>
    </source>
</evidence>
<evidence type="ECO:0000313" key="1">
    <source>
        <dbReference type="EMBL" id="ORX64842.1"/>
    </source>
</evidence>
<comment type="caution">
    <text evidence="1">The sequence shown here is derived from an EMBL/GenBank/DDBJ whole genome shotgun (WGS) entry which is preliminary data.</text>
</comment>
<dbReference type="Proteomes" id="UP000193944">
    <property type="component" value="Unassembled WGS sequence"/>
</dbReference>
<dbReference type="AlphaFoldDB" id="A0A1Y1VU80"/>
<evidence type="ECO:0008006" key="3">
    <source>
        <dbReference type="Google" id="ProtNLM"/>
    </source>
</evidence>